<dbReference type="EMBL" id="ML994621">
    <property type="protein sequence ID" value="KAF2189194.1"/>
    <property type="molecule type" value="Genomic_DNA"/>
</dbReference>
<reference evidence="1" key="1">
    <citation type="journal article" date="2020" name="Stud. Mycol.">
        <title>101 Dothideomycetes genomes: a test case for predicting lifestyles and emergence of pathogens.</title>
        <authorList>
            <person name="Haridas S."/>
            <person name="Albert R."/>
            <person name="Binder M."/>
            <person name="Bloem J."/>
            <person name="Labutti K."/>
            <person name="Salamov A."/>
            <person name="Andreopoulos B."/>
            <person name="Baker S."/>
            <person name="Barry K."/>
            <person name="Bills G."/>
            <person name="Bluhm B."/>
            <person name="Cannon C."/>
            <person name="Castanera R."/>
            <person name="Culley D."/>
            <person name="Daum C."/>
            <person name="Ezra D."/>
            <person name="Gonzalez J."/>
            <person name="Henrissat B."/>
            <person name="Kuo A."/>
            <person name="Liang C."/>
            <person name="Lipzen A."/>
            <person name="Lutzoni F."/>
            <person name="Magnuson J."/>
            <person name="Mondo S."/>
            <person name="Nolan M."/>
            <person name="Ohm R."/>
            <person name="Pangilinan J."/>
            <person name="Park H.-J."/>
            <person name="Ramirez L."/>
            <person name="Alfaro M."/>
            <person name="Sun H."/>
            <person name="Tritt A."/>
            <person name="Yoshinaga Y."/>
            <person name="Zwiers L.-H."/>
            <person name="Turgeon B."/>
            <person name="Goodwin S."/>
            <person name="Spatafora J."/>
            <person name="Crous P."/>
            <person name="Grigoriev I."/>
        </authorList>
    </citation>
    <scope>NUCLEOTIDE SEQUENCE</scope>
    <source>
        <strain evidence="1">CBS 207.26</strain>
    </source>
</reference>
<evidence type="ECO:0000313" key="2">
    <source>
        <dbReference type="Proteomes" id="UP000800200"/>
    </source>
</evidence>
<dbReference type="AlphaFoldDB" id="A0A6A6EBR0"/>
<gene>
    <name evidence="1" type="ORF">K469DRAFT_764107</name>
</gene>
<evidence type="ECO:0000313" key="1">
    <source>
        <dbReference type="EMBL" id="KAF2189194.1"/>
    </source>
</evidence>
<name>A0A6A6EBR0_9PEZI</name>
<dbReference type="Proteomes" id="UP000800200">
    <property type="component" value="Unassembled WGS sequence"/>
</dbReference>
<organism evidence="1 2">
    <name type="scientific">Zopfia rhizophila CBS 207.26</name>
    <dbReference type="NCBI Taxonomy" id="1314779"/>
    <lineage>
        <taxon>Eukaryota</taxon>
        <taxon>Fungi</taxon>
        <taxon>Dikarya</taxon>
        <taxon>Ascomycota</taxon>
        <taxon>Pezizomycotina</taxon>
        <taxon>Dothideomycetes</taxon>
        <taxon>Dothideomycetes incertae sedis</taxon>
        <taxon>Zopfiaceae</taxon>
        <taxon>Zopfia</taxon>
    </lineage>
</organism>
<protein>
    <submittedName>
        <fullName evidence="1">Uncharacterized protein</fullName>
    </submittedName>
</protein>
<accession>A0A6A6EBR0</accession>
<sequence length="199" mass="22053">MSKCLDYWKSLGESQCYSNFARRHQENGLCLTWNMETLPGLLSSTDVYPAIDALDKIFALEGLLPMGLGRLLRIQANNSPVPESTWQFRAPNVYDLAAESNVLAQAGLGCFLVLDLTYSDAYYRVPSHRETATLQVACSMGSLCILDTKKVRTCSSPHQRPYFAPAFCIDNVHKTGRIPDMKGSNYISAFKQLSAASRG</sequence>
<keyword evidence="2" id="KW-1185">Reference proteome</keyword>
<proteinExistence type="predicted"/>